<reference evidence="2 3" key="1">
    <citation type="submission" date="2017-09" db="EMBL/GenBank/DDBJ databases">
        <title>Depth-based differentiation of microbial function through sediment-hosted aquifers and enrichment of novel symbionts in the deep terrestrial subsurface.</title>
        <authorList>
            <person name="Probst A.J."/>
            <person name="Ladd B."/>
            <person name="Jarett J.K."/>
            <person name="Geller-Mcgrath D.E."/>
            <person name="Sieber C.M."/>
            <person name="Emerson J.B."/>
            <person name="Anantharaman K."/>
            <person name="Thomas B.C."/>
            <person name="Malmstrom R."/>
            <person name="Stieglmeier M."/>
            <person name="Klingl A."/>
            <person name="Woyke T."/>
            <person name="Ryan C.M."/>
            <person name="Banfield J.F."/>
        </authorList>
    </citation>
    <scope>NUCLEOTIDE SEQUENCE [LARGE SCALE GENOMIC DNA]</scope>
    <source>
        <strain evidence="2">CG11_big_fil_rev_8_21_14_0_20_46_11</strain>
    </source>
</reference>
<dbReference type="InterPro" id="IPR058596">
    <property type="entry name" value="TraC-like_dom"/>
</dbReference>
<name>A0A2H0KAU1_9BACT</name>
<evidence type="ECO:0000259" key="1">
    <source>
        <dbReference type="Pfam" id="PF26593"/>
    </source>
</evidence>
<feature type="domain" description="TraC-like" evidence="1">
    <location>
        <begin position="21"/>
        <end position="200"/>
    </location>
</feature>
<evidence type="ECO:0000313" key="2">
    <source>
        <dbReference type="EMBL" id="PIQ68327.1"/>
    </source>
</evidence>
<protein>
    <recommendedName>
        <fullName evidence="1">TraC-like domain-containing protein</fullName>
    </recommendedName>
</protein>
<organism evidence="2 3">
    <name type="scientific">Candidatus Taylorbacteria bacterium CG11_big_fil_rev_8_21_14_0_20_46_11</name>
    <dbReference type="NCBI Taxonomy" id="1975025"/>
    <lineage>
        <taxon>Bacteria</taxon>
        <taxon>Candidatus Tayloriibacteriota</taxon>
    </lineage>
</organism>
<dbReference type="EMBL" id="PCVG01000061">
    <property type="protein sequence ID" value="PIQ68327.1"/>
    <property type="molecule type" value="Genomic_DNA"/>
</dbReference>
<dbReference type="Proteomes" id="UP000229342">
    <property type="component" value="Unassembled WGS sequence"/>
</dbReference>
<dbReference type="AlphaFoldDB" id="A0A2H0KAU1"/>
<comment type="caution">
    <text evidence="2">The sequence shown here is derived from an EMBL/GenBank/DDBJ whole genome shotgun (WGS) entry which is preliminary data.</text>
</comment>
<gene>
    <name evidence="2" type="ORF">COV91_04705</name>
</gene>
<proteinExistence type="predicted"/>
<dbReference type="Pfam" id="PF26593">
    <property type="entry name" value="TraC-like"/>
    <property type="match status" value="1"/>
</dbReference>
<accession>A0A2H0KAU1</accession>
<evidence type="ECO:0000313" key="3">
    <source>
        <dbReference type="Proteomes" id="UP000229342"/>
    </source>
</evidence>
<sequence length="215" mass="24010">MPVSAKASQDFVQIKEVRDGIVILKDGGLRAILMASSINFALKSEDNQQAIISQFQSFLNSLDFSVEIVINSRRFDVRPYIAVLEEKYQKQTNDLLKIQTREYIGFVKKFTEGTSIMNKTFFIVVPYSAAIVEMSKKGGSLTGSLGLSSKKGKTVEEKKAGFDEHRSQLDQRVSVVEQGLIRTGVRVAQLGTEEIVELFYHLFNPGETEKSTTTS</sequence>